<dbReference type="Gene3D" id="1.20.1050.10">
    <property type="match status" value="1"/>
</dbReference>
<dbReference type="Pfam" id="PF02798">
    <property type="entry name" value="GST_N"/>
    <property type="match status" value="1"/>
</dbReference>
<name>A0A381W050_9ZZZZ</name>
<gene>
    <name evidence="2" type="ORF">METZ01_LOCUS98790</name>
</gene>
<dbReference type="SFLD" id="SFLDS00019">
    <property type="entry name" value="Glutathione_Transferase_(cytos"/>
    <property type="match status" value="1"/>
</dbReference>
<dbReference type="CDD" id="cd03046">
    <property type="entry name" value="GST_N_GTT1_like"/>
    <property type="match status" value="1"/>
</dbReference>
<dbReference type="SFLD" id="SFLDG00358">
    <property type="entry name" value="Main_(cytGST)"/>
    <property type="match status" value="1"/>
</dbReference>
<dbReference type="PANTHER" id="PTHR44051">
    <property type="entry name" value="GLUTATHIONE S-TRANSFERASE-RELATED"/>
    <property type="match status" value="1"/>
</dbReference>
<evidence type="ECO:0000259" key="1">
    <source>
        <dbReference type="PROSITE" id="PS50404"/>
    </source>
</evidence>
<dbReference type="AlphaFoldDB" id="A0A381W050"/>
<evidence type="ECO:0000313" key="2">
    <source>
        <dbReference type="EMBL" id="SVA45936.1"/>
    </source>
</evidence>
<dbReference type="EMBL" id="UINC01010315">
    <property type="protein sequence ID" value="SVA45936.1"/>
    <property type="molecule type" value="Genomic_DNA"/>
</dbReference>
<dbReference type="InterPro" id="IPR004045">
    <property type="entry name" value="Glutathione_S-Trfase_N"/>
</dbReference>
<dbReference type="Gene3D" id="3.40.30.10">
    <property type="entry name" value="Glutaredoxin"/>
    <property type="match status" value="1"/>
</dbReference>
<dbReference type="SUPFAM" id="SSF52833">
    <property type="entry name" value="Thioredoxin-like"/>
    <property type="match status" value="1"/>
</dbReference>
<feature type="domain" description="GST N-terminal" evidence="1">
    <location>
        <begin position="2"/>
        <end position="83"/>
    </location>
</feature>
<dbReference type="Pfam" id="PF00043">
    <property type="entry name" value="GST_C"/>
    <property type="match status" value="1"/>
</dbReference>
<dbReference type="InterPro" id="IPR040079">
    <property type="entry name" value="Glutathione_S-Trfase"/>
</dbReference>
<dbReference type="SUPFAM" id="SSF47616">
    <property type="entry name" value="GST C-terminal domain-like"/>
    <property type="match status" value="1"/>
</dbReference>
<accession>A0A381W050</accession>
<organism evidence="2">
    <name type="scientific">marine metagenome</name>
    <dbReference type="NCBI Taxonomy" id="408172"/>
    <lineage>
        <taxon>unclassified sequences</taxon>
        <taxon>metagenomes</taxon>
        <taxon>ecological metagenomes</taxon>
    </lineage>
</organism>
<dbReference type="InterPro" id="IPR036249">
    <property type="entry name" value="Thioredoxin-like_sf"/>
</dbReference>
<protein>
    <recommendedName>
        <fullName evidence="1">GST N-terminal domain-containing protein</fullName>
    </recommendedName>
</protein>
<proteinExistence type="predicted"/>
<sequence length="222" mass="25205">MSDQITVWGIGTTRAMRVHWMLHEAGLKYDCRPIGARTGETQTQAYLSLNPKGKIPAFQHGGFTLSESVAIIRYIGRNFELPEGFFVAANSFEESRLEEWCVFIAMELDAHPLYTMRRHRDLKHIYGAAPEAVDSAREYFLKQLNAAVPPVLENSRYLMGDDFSVADILLTSCLDWAHGYDIPLPKIIMEYRQRISLRPAYLSAVKVCYPNQSMPVQDGGEE</sequence>
<dbReference type="PROSITE" id="PS50404">
    <property type="entry name" value="GST_NTER"/>
    <property type="match status" value="1"/>
</dbReference>
<reference evidence="2" key="1">
    <citation type="submission" date="2018-05" db="EMBL/GenBank/DDBJ databases">
        <authorList>
            <person name="Lanie J.A."/>
            <person name="Ng W.-L."/>
            <person name="Kazmierczak K.M."/>
            <person name="Andrzejewski T.M."/>
            <person name="Davidsen T.M."/>
            <person name="Wayne K.J."/>
            <person name="Tettelin H."/>
            <person name="Glass J.I."/>
            <person name="Rusch D."/>
            <person name="Podicherti R."/>
            <person name="Tsui H.-C.T."/>
            <person name="Winkler M.E."/>
        </authorList>
    </citation>
    <scope>NUCLEOTIDE SEQUENCE</scope>
</reference>
<dbReference type="PANTHER" id="PTHR44051:SF8">
    <property type="entry name" value="GLUTATHIONE S-TRANSFERASE GSTA"/>
    <property type="match status" value="1"/>
</dbReference>
<dbReference type="InterPro" id="IPR036282">
    <property type="entry name" value="Glutathione-S-Trfase_C_sf"/>
</dbReference>
<dbReference type="InterPro" id="IPR004046">
    <property type="entry name" value="GST_C"/>
</dbReference>